<dbReference type="InterPro" id="IPR001647">
    <property type="entry name" value="HTH_TetR"/>
</dbReference>
<name>A0A173ZFW6_9FIRM</name>
<evidence type="ECO:0000256" key="2">
    <source>
        <dbReference type="PROSITE-ProRule" id="PRU00335"/>
    </source>
</evidence>
<sequence>MSNITKHALAESLKKLLLKKPLNKITINDLTTDCGISRMAFYYHFKDIYDLVEWVCLEESRKALQGKKTYDTWQEGLLQIFEAVYENKPFIINAYNAVSREQIENFLFQLTHDLIISVVEEQARSTSLTQEQKSFIADFYKYSFVGIMLDWIRQGMKSDYTDIWKNMCITLHGNITNSIQNFTKHDK</sequence>
<dbReference type="GO" id="GO:0016301">
    <property type="term" value="F:kinase activity"/>
    <property type="evidence" value="ECO:0007669"/>
    <property type="project" value="UniProtKB-KW"/>
</dbReference>
<gene>
    <name evidence="4" type="ORF">ERS852394_00802</name>
</gene>
<feature type="DNA-binding region" description="H-T-H motif" evidence="2">
    <location>
        <begin position="26"/>
        <end position="45"/>
    </location>
</feature>
<evidence type="ECO:0000259" key="3">
    <source>
        <dbReference type="PROSITE" id="PS50977"/>
    </source>
</evidence>
<dbReference type="AlphaFoldDB" id="A0A173ZFW6"/>
<evidence type="ECO:0000313" key="4">
    <source>
        <dbReference type="EMBL" id="CUN74015.1"/>
    </source>
</evidence>
<organism evidence="4 5">
    <name type="scientific">Blautia obeum</name>
    <dbReference type="NCBI Taxonomy" id="40520"/>
    <lineage>
        <taxon>Bacteria</taxon>
        <taxon>Bacillati</taxon>
        <taxon>Bacillota</taxon>
        <taxon>Clostridia</taxon>
        <taxon>Lachnospirales</taxon>
        <taxon>Lachnospiraceae</taxon>
        <taxon>Blautia</taxon>
    </lineage>
</organism>
<dbReference type="PANTHER" id="PTHR43479">
    <property type="entry name" value="ACREF/ENVCD OPERON REPRESSOR-RELATED"/>
    <property type="match status" value="1"/>
</dbReference>
<dbReference type="Proteomes" id="UP000095409">
    <property type="component" value="Unassembled WGS sequence"/>
</dbReference>
<dbReference type="InterPro" id="IPR009057">
    <property type="entry name" value="Homeodomain-like_sf"/>
</dbReference>
<dbReference type="RefSeq" id="WP_055065737.1">
    <property type="nucleotide sequence ID" value="NZ_CYZD01000003.1"/>
</dbReference>
<evidence type="ECO:0000313" key="5">
    <source>
        <dbReference type="Proteomes" id="UP000095409"/>
    </source>
</evidence>
<dbReference type="EMBL" id="CYZD01000003">
    <property type="protein sequence ID" value="CUN74015.1"/>
    <property type="molecule type" value="Genomic_DNA"/>
</dbReference>
<protein>
    <submittedName>
        <fullName evidence="4">Probable dihydroxyacetone kinase regulator</fullName>
    </submittedName>
</protein>
<evidence type="ECO:0000256" key="1">
    <source>
        <dbReference type="ARBA" id="ARBA00023125"/>
    </source>
</evidence>
<keyword evidence="4" id="KW-0418">Kinase</keyword>
<proteinExistence type="predicted"/>
<keyword evidence="1 2" id="KW-0238">DNA-binding</keyword>
<dbReference type="PROSITE" id="PS50977">
    <property type="entry name" value="HTH_TETR_2"/>
    <property type="match status" value="1"/>
</dbReference>
<reference evidence="4 5" key="1">
    <citation type="submission" date="2015-09" db="EMBL/GenBank/DDBJ databases">
        <authorList>
            <consortium name="Pathogen Informatics"/>
        </authorList>
    </citation>
    <scope>NUCLEOTIDE SEQUENCE [LARGE SCALE GENOMIC DNA]</scope>
    <source>
        <strain evidence="4 5">2789STDY5608837</strain>
    </source>
</reference>
<dbReference type="GO" id="GO:0003677">
    <property type="term" value="F:DNA binding"/>
    <property type="evidence" value="ECO:0007669"/>
    <property type="project" value="UniProtKB-UniRule"/>
</dbReference>
<dbReference type="Gene3D" id="1.10.357.10">
    <property type="entry name" value="Tetracycline Repressor, domain 2"/>
    <property type="match status" value="1"/>
</dbReference>
<dbReference type="InterPro" id="IPR050624">
    <property type="entry name" value="HTH-type_Tx_Regulator"/>
</dbReference>
<dbReference type="Pfam" id="PF14278">
    <property type="entry name" value="TetR_C_8"/>
    <property type="match status" value="1"/>
</dbReference>
<keyword evidence="4" id="KW-0808">Transferase</keyword>
<dbReference type="SUPFAM" id="SSF46689">
    <property type="entry name" value="Homeodomain-like"/>
    <property type="match status" value="1"/>
</dbReference>
<dbReference type="InterPro" id="IPR039532">
    <property type="entry name" value="TetR_C_Firmicutes"/>
</dbReference>
<feature type="domain" description="HTH tetR-type" evidence="3">
    <location>
        <begin position="3"/>
        <end position="63"/>
    </location>
</feature>
<accession>A0A173ZFW6</accession>
<dbReference type="PANTHER" id="PTHR43479:SF7">
    <property type="entry name" value="TETR-FAMILY TRANSCRIPTIONAL REGULATOR"/>
    <property type="match status" value="1"/>
</dbReference>